<dbReference type="Gene3D" id="3.30.2350.10">
    <property type="entry name" value="Pseudouridine synthase"/>
    <property type="match status" value="1"/>
</dbReference>
<dbReference type="NCBIfam" id="TIGR00005">
    <property type="entry name" value="rluA_subfam"/>
    <property type="match status" value="1"/>
</dbReference>
<dbReference type="InterPro" id="IPR002942">
    <property type="entry name" value="S4_RNA-bd"/>
</dbReference>
<evidence type="ECO:0000256" key="1">
    <source>
        <dbReference type="ARBA" id="ARBA00000073"/>
    </source>
</evidence>
<gene>
    <name evidence="9" type="ORF">Desgi_3261</name>
</gene>
<keyword evidence="4 7" id="KW-0413">Isomerase</keyword>
<evidence type="ECO:0000256" key="5">
    <source>
        <dbReference type="PIRSR" id="PIRSR606225-1"/>
    </source>
</evidence>
<dbReference type="Gene3D" id="3.10.290.10">
    <property type="entry name" value="RNA-binding S4 domain"/>
    <property type="match status" value="1"/>
</dbReference>
<feature type="domain" description="RNA-binding S4" evidence="8">
    <location>
        <begin position="16"/>
        <end position="80"/>
    </location>
</feature>
<organism evidence="9 10">
    <name type="scientific">Desulfoscipio gibsoniae DSM 7213</name>
    <dbReference type="NCBI Taxonomy" id="767817"/>
    <lineage>
        <taxon>Bacteria</taxon>
        <taxon>Bacillati</taxon>
        <taxon>Bacillota</taxon>
        <taxon>Clostridia</taxon>
        <taxon>Eubacteriales</taxon>
        <taxon>Desulfallaceae</taxon>
        <taxon>Desulfoscipio</taxon>
    </lineage>
</organism>
<dbReference type="PANTHER" id="PTHR21600:SF44">
    <property type="entry name" value="RIBOSOMAL LARGE SUBUNIT PSEUDOURIDINE SYNTHASE D"/>
    <property type="match status" value="1"/>
</dbReference>
<sequence length="312" mass="34564">MPKTEIYQVDAGDAGVRLDVFVAFKEEQLSRSFVQKLIGDGAVTVNQEAVRANYRLKEGDTVAVVVPPPVELKVCPEPIPLDIFYEDKDIIVVNKPRGMVVHPAEGNYSGTLVNALLHHCQDLSGINGVLRPGIVHRIDKDTSGLLMVAKNDLAHEHLAGQLKEHTVRRGYLALVHGVLTSDLGVVDAPIGRHPRERQKMAVTNRNGKAAVTHYRVLNRAGNYTLLQLRLETGRTHQIRVHMAYIGYPLVGDTKYGPNKSHLLDGQFLHAYLLGFVHPRSGEYLEFTAPLPVELTAKLQRLGISENSFKDLT</sequence>
<dbReference type="InterPro" id="IPR006224">
    <property type="entry name" value="PsdUridine_synth_RluA-like_CS"/>
</dbReference>
<comment type="similarity">
    <text evidence="2 7">Belongs to the pseudouridine synthase RluA family.</text>
</comment>
<protein>
    <recommendedName>
        <fullName evidence="7">Pseudouridine synthase</fullName>
        <ecNumber evidence="7">5.4.99.-</ecNumber>
    </recommendedName>
</protein>
<evidence type="ECO:0000313" key="9">
    <source>
        <dbReference type="EMBL" id="AGL02608.1"/>
    </source>
</evidence>
<dbReference type="Pfam" id="PF01479">
    <property type="entry name" value="S4"/>
    <property type="match status" value="1"/>
</dbReference>
<evidence type="ECO:0000256" key="7">
    <source>
        <dbReference type="RuleBase" id="RU362028"/>
    </source>
</evidence>
<evidence type="ECO:0000256" key="2">
    <source>
        <dbReference type="ARBA" id="ARBA00010876"/>
    </source>
</evidence>
<dbReference type="InterPro" id="IPR020103">
    <property type="entry name" value="PsdUridine_synth_cat_dom_sf"/>
</dbReference>
<dbReference type="EC" id="5.4.99.-" evidence="7"/>
<evidence type="ECO:0000259" key="8">
    <source>
        <dbReference type="SMART" id="SM00363"/>
    </source>
</evidence>
<dbReference type="SUPFAM" id="SSF55120">
    <property type="entry name" value="Pseudouridine synthase"/>
    <property type="match status" value="1"/>
</dbReference>
<dbReference type="CDD" id="cd00165">
    <property type="entry name" value="S4"/>
    <property type="match status" value="1"/>
</dbReference>
<dbReference type="InterPro" id="IPR036986">
    <property type="entry name" value="S4_RNA-bd_sf"/>
</dbReference>
<reference evidence="9 10" key="1">
    <citation type="submission" date="2012-01" db="EMBL/GenBank/DDBJ databases">
        <title>Complete sequence of Desulfotomaculum gibsoniae DSM 7213.</title>
        <authorList>
            <consortium name="US DOE Joint Genome Institute"/>
            <person name="Lucas S."/>
            <person name="Han J."/>
            <person name="Lapidus A."/>
            <person name="Cheng J.-F."/>
            <person name="Goodwin L."/>
            <person name="Pitluck S."/>
            <person name="Peters L."/>
            <person name="Ovchinnikova G."/>
            <person name="Teshima H."/>
            <person name="Detter J.C."/>
            <person name="Han C."/>
            <person name="Tapia R."/>
            <person name="Land M."/>
            <person name="Hauser L."/>
            <person name="Kyrpides N."/>
            <person name="Ivanova N."/>
            <person name="Pagani I."/>
            <person name="Parshina S."/>
            <person name="Plugge C."/>
            <person name="Muyzer G."/>
            <person name="Kuever J."/>
            <person name="Ivanova A."/>
            <person name="Nazina T."/>
            <person name="Klenk H.-P."/>
            <person name="Brambilla E."/>
            <person name="Spring S."/>
            <person name="Stams A.F."/>
            <person name="Woyke T."/>
        </authorList>
    </citation>
    <scope>NUCLEOTIDE SEQUENCE [LARGE SCALE GENOMIC DNA]</scope>
    <source>
        <strain evidence="9 10">DSM 7213</strain>
    </source>
</reference>
<comment type="catalytic activity">
    <reaction evidence="1 7">
        <text>a uridine in RNA = a pseudouridine in RNA</text>
        <dbReference type="Rhea" id="RHEA:48348"/>
        <dbReference type="Rhea" id="RHEA-COMP:12068"/>
        <dbReference type="Rhea" id="RHEA-COMP:12069"/>
        <dbReference type="ChEBI" id="CHEBI:65314"/>
        <dbReference type="ChEBI" id="CHEBI:65315"/>
    </reaction>
</comment>
<dbReference type="Proteomes" id="UP000013520">
    <property type="component" value="Chromosome"/>
</dbReference>
<keyword evidence="10" id="KW-1185">Reference proteome</keyword>
<dbReference type="SMART" id="SM00363">
    <property type="entry name" value="S4"/>
    <property type="match status" value="1"/>
</dbReference>
<dbReference type="FunFam" id="3.30.2350.10:FF:000006">
    <property type="entry name" value="Pseudouridine synthase"/>
    <property type="match status" value="1"/>
</dbReference>
<keyword evidence="3 6" id="KW-0694">RNA-binding</keyword>
<dbReference type="EMBL" id="CP003273">
    <property type="protein sequence ID" value="AGL02608.1"/>
    <property type="molecule type" value="Genomic_DNA"/>
</dbReference>
<evidence type="ECO:0000256" key="6">
    <source>
        <dbReference type="PROSITE-ProRule" id="PRU00182"/>
    </source>
</evidence>
<dbReference type="GO" id="GO:0003723">
    <property type="term" value="F:RNA binding"/>
    <property type="evidence" value="ECO:0007669"/>
    <property type="project" value="UniProtKB-KW"/>
</dbReference>
<dbReference type="KEGG" id="dgi:Desgi_3261"/>
<dbReference type="HOGENOM" id="CLU_016902_4_4_9"/>
<dbReference type="InterPro" id="IPR006145">
    <property type="entry name" value="PsdUridine_synth_RsuA/RluA"/>
</dbReference>
<dbReference type="eggNOG" id="COG0564">
    <property type="taxonomic scope" value="Bacteria"/>
</dbReference>
<dbReference type="SUPFAM" id="SSF55174">
    <property type="entry name" value="Alpha-L RNA-binding motif"/>
    <property type="match status" value="1"/>
</dbReference>
<dbReference type="PROSITE" id="PS01129">
    <property type="entry name" value="PSI_RLU"/>
    <property type="match status" value="1"/>
</dbReference>
<dbReference type="Pfam" id="PF00849">
    <property type="entry name" value="PseudoU_synth_2"/>
    <property type="match status" value="1"/>
</dbReference>
<evidence type="ECO:0000256" key="4">
    <source>
        <dbReference type="ARBA" id="ARBA00023235"/>
    </source>
</evidence>
<dbReference type="RefSeq" id="WP_006524143.1">
    <property type="nucleotide sequence ID" value="NC_021184.1"/>
</dbReference>
<proteinExistence type="inferred from homology"/>
<accession>R4KHB9</accession>
<name>R4KHB9_9FIRM</name>
<dbReference type="InterPro" id="IPR006225">
    <property type="entry name" value="PsdUridine_synth_RluC/D"/>
</dbReference>
<dbReference type="OrthoDB" id="9807829at2"/>
<dbReference type="PANTHER" id="PTHR21600">
    <property type="entry name" value="MITOCHONDRIAL RNA PSEUDOURIDINE SYNTHASE"/>
    <property type="match status" value="1"/>
</dbReference>
<dbReference type="AlphaFoldDB" id="R4KHB9"/>
<dbReference type="InterPro" id="IPR050188">
    <property type="entry name" value="RluA_PseudoU_synthase"/>
</dbReference>
<dbReference type="STRING" id="767817.Desgi_3261"/>
<dbReference type="GO" id="GO:0120159">
    <property type="term" value="F:rRNA pseudouridine synthase activity"/>
    <property type="evidence" value="ECO:0007669"/>
    <property type="project" value="UniProtKB-ARBA"/>
</dbReference>
<dbReference type="PROSITE" id="PS50889">
    <property type="entry name" value="S4"/>
    <property type="match status" value="1"/>
</dbReference>
<evidence type="ECO:0000256" key="3">
    <source>
        <dbReference type="ARBA" id="ARBA00022884"/>
    </source>
</evidence>
<feature type="active site" evidence="5">
    <location>
        <position position="139"/>
    </location>
</feature>
<comment type="function">
    <text evidence="7">Responsible for synthesis of pseudouridine from uracil.</text>
</comment>
<dbReference type="CDD" id="cd02869">
    <property type="entry name" value="PseudoU_synth_RluA_like"/>
    <property type="match status" value="1"/>
</dbReference>
<dbReference type="GO" id="GO:0000455">
    <property type="term" value="P:enzyme-directed rRNA pseudouridine synthesis"/>
    <property type="evidence" value="ECO:0007669"/>
    <property type="project" value="TreeGrafter"/>
</dbReference>
<evidence type="ECO:0000313" key="10">
    <source>
        <dbReference type="Proteomes" id="UP000013520"/>
    </source>
</evidence>